<dbReference type="WBParaSite" id="Pan_g2824.t1">
    <property type="protein sequence ID" value="Pan_g2824.t1"/>
    <property type="gene ID" value="Pan_g2824"/>
</dbReference>
<dbReference type="InterPro" id="IPR003511">
    <property type="entry name" value="HORMA_dom"/>
</dbReference>
<dbReference type="InterPro" id="IPR036570">
    <property type="entry name" value="HORMA_dom_sf"/>
</dbReference>
<evidence type="ECO:0000313" key="3">
    <source>
        <dbReference type="WBParaSite" id="Pan_g2824.t1"/>
    </source>
</evidence>
<dbReference type="Gene3D" id="3.30.900.10">
    <property type="entry name" value="HORMA domain"/>
    <property type="match status" value="1"/>
</dbReference>
<feature type="domain" description="HORMA" evidence="1">
    <location>
        <begin position="18"/>
        <end position="227"/>
    </location>
</feature>
<name>A0A7E4VSD2_PANRE</name>
<dbReference type="PROSITE" id="PS50815">
    <property type="entry name" value="HORMA"/>
    <property type="match status" value="1"/>
</dbReference>
<dbReference type="Proteomes" id="UP000492821">
    <property type="component" value="Unassembled WGS sequence"/>
</dbReference>
<reference evidence="2" key="1">
    <citation type="journal article" date="2013" name="Genetics">
        <title>The draft genome and transcriptome of Panagrellus redivivus are shaped by the harsh demands of a free-living lifestyle.</title>
        <authorList>
            <person name="Srinivasan J."/>
            <person name="Dillman A.R."/>
            <person name="Macchietto M.G."/>
            <person name="Heikkinen L."/>
            <person name="Lakso M."/>
            <person name="Fracchia K.M."/>
            <person name="Antoshechkin I."/>
            <person name="Mortazavi A."/>
            <person name="Wong G."/>
            <person name="Sternberg P.W."/>
        </authorList>
    </citation>
    <scope>NUCLEOTIDE SEQUENCE [LARGE SCALE GENOMIC DNA]</scope>
    <source>
        <strain evidence="2">MT8872</strain>
    </source>
</reference>
<dbReference type="AlphaFoldDB" id="A0A7E4VSD2"/>
<accession>A0A7E4VSD2</accession>
<reference evidence="3" key="2">
    <citation type="submission" date="2020-10" db="UniProtKB">
        <authorList>
            <consortium name="WormBaseParasite"/>
        </authorList>
    </citation>
    <scope>IDENTIFICATION</scope>
</reference>
<organism evidence="2 3">
    <name type="scientific">Panagrellus redivivus</name>
    <name type="common">Microworm</name>
    <dbReference type="NCBI Taxonomy" id="6233"/>
    <lineage>
        <taxon>Eukaryota</taxon>
        <taxon>Metazoa</taxon>
        <taxon>Ecdysozoa</taxon>
        <taxon>Nematoda</taxon>
        <taxon>Chromadorea</taxon>
        <taxon>Rhabditida</taxon>
        <taxon>Tylenchina</taxon>
        <taxon>Panagrolaimomorpha</taxon>
        <taxon>Panagrolaimoidea</taxon>
        <taxon>Panagrolaimidae</taxon>
        <taxon>Panagrellus</taxon>
    </lineage>
</organism>
<protein>
    <submittedName>
        <fullName evidence="3">HORMA domain-containing protein</fullName>
    </submittedName>
</protein>
<evidence type="ECO:0000313" key="2">
    <source>
        <dbReference type="Proteomes" id="UP000492821"/>
    </source>
</evidence>
<evidence type="ECO:0000259" key="1">
    <source>
        <dbReference type="PROSITE" id="PS50815"/>
    </source>
</evidence>
<proteinExistence type="predicted"/>
<sequence length="272" mass="31178">MNPDDNDSMGSDFPYEGDDVEKLFYTFTVFALANYVKSRRILPADAFREAHIEGRQFFLFDKEAHGDSEKFHYSLLALKQLFKDRTIAEFSLVTYDDKTKNVVDKFNFDFIFPSDSDSRTIESESHQSEDSKDTALRQLYKIASLGENLADCERDGTHSFVKKPFIVVNQKAMKTDPEKPEPVKTETPLCYVPATPERTVYRMPRDMQTYLVGTLDAGDGNQIVITYESAFFHREIEDILVTAYSVGNLIDLLAPYDAVPTDMDPPCEMYHF</sequence>
<keyword evidence="2" id="KW-1185">Reference proteome</keyword>